<dbReference type="GO" id="GO:0019303">
    <property type="term" value="P:D-ribose catabolic process"/>
    <property type="evidence" value="ECO:0007669"/>
    <property type="project" value="UniProtKB-UniRule"/>
</dbReference>
<dbReference type="PROSITE" id="PS00584">
    <property type="entry name" value="PFKB_KINASES_2"/>
    <property type="match status" value="1"/>
</dbReference>
<dbReference type="Proteomes" id="UP001204562">
    <property type="component" value="Unassembled WGS sequence"/>
</dbReference>
<keyword evidence="4 12" id="KW-0808">Transferase</keyword>
<accession>A0AAW5JTK6</accession>
<comment type="activity regulation">
    <text evidence="12">Activated by a monovalent cation that binds near, but not in, the active site. The most likely occupant of the site in vivo is potassium. Ion binding induces a conformational change that may alter substrate affinity.</text>
</comment>
<keyword evidence="8 12" id="KW-0067">ATP-binding</keyword>
<evidence type="ECO:0000256" key="5">
    <source>
        <dbReference type="ARBA" id="ARBA00022723"/>
    </source>
</evidence>
<feature type="binding site" evidence="12">
    <location>
        <position position="140"/>
    </location>
    <ligand>
        <name>substrate</name>
    </ligand>
</feature>
<evidence type="ECO:0000256" key="6">
    <source>
        <dbReference type="ARBA" id="ARBA00022741"/>
    </source>
</evidence>
<dbReference type="InterPro" id="IPR029056">
    <property type="entry name" value="Ribokinase-like"/>
</dbReference>
<dbReference type="PANTHER" id="PTHR10584">
    <property type="entry name" value="SUGAR KINASE"/>
    <property type="match status" value="1"/>
</dbReference>
<keyword evidence="7 12" id="KW-0418">Kinase</keyword>
<feature type="active site" description="Proton acceptor" evidence="12">
    <location>
        <position position="253"/>
    </location>
</feature>
<keyword evidence="9 12" id="KW-0460">Magnesium</keyword>
<feature type="binding site" evidence="12">
    <location>
        <position position="247"/>
    </location>
    <ligand>
        <name>K(+)</name>
        <dbReference type="ChEBI" id="CHEBI:29103"/>
    </ligand>
</feature>
<feature type="binding site" evidence="12">
    <location>
        <position position="286"/>
    </location>
    <ligand>
        <name>K(+)</name>
        <dbReference type="ChEBI" id="CHEBI:29103"/>
    </ligand>
</feature>
<comment type="subunit">
    <text evidence="12">Homodimer.</text>
</comment>
<dbReference type="InterPro" id="IPR002173">
    <property type="entry name" value="Carboh/pur_kinase_PfkB_CS"/>
</dbReference>
<dbReference type="Gene3D" id="3.40.1190.20">
    <property type="match status" value="1"/>
</dbReference>
<feature type="binding site" evidence="12">
    <location>
        <position position="249"/>
    </location>
    <ligand>
        <name>K(+)</name>
        <dbReference type="ChEBI" id="CHEBI:29103"/>
    </ligand>
</feature>
<comment type="caution">
    <text evidence="14">The sequence shown here is derived from an EMBL/GenBank/DDBJ whole genome shotgun (WGS) entry which is preliminary data.</text>
</comment>
<keyword evidence="6 12" id="KW-0547">Nucleotide-binding</keyword>
<evidence type="ECO:0000313" key="15">
    <source>
        <dbReference type="Proteomes" id="UP001204562"/>
    </source>
</evidence>
<feature type="binding site" evidence="12">
    <location>
        <begin position="252"/>
        <end position="253"/>
    </location>
    <ligand>
        <name>ATP</name>
        <dbReference type="ChEBI" id="CHEBI:30616"/>
    </ligand>
</feature>
<comment type="cofactor">
    <cofactor evidence="12">
        <name>Mg(2+)</name>
        <dbReference type="ChEBI" id="CHEBI:18420"/>
    </cofactor>
    <text evidence="12">Requires a divalent cation, most likely magnesium in vivo, as an electrophilic catalyst to aid phosphoryl group transfer. It is the chelate of the metal and the nucleotide that is the actual substrate.</text>
</comment>
<comment type="pathway">
    <text evidence="12">Carbohydrate metabolism; D-ribose degradation; D-ribose 5-phosphate from beta-D-ribopyranose: step 2/2.</text>
</comment>
<dbReference type="PRINTS" id="PR00990">
    <property type="entry name" value="RIBOKINASE"/>
</dbReference>
<evidence type="ECO:0000256" key="11">
    <source>
        <dbReference type="ARBA" id="ARBA00023277"/>
    </source>
</evidence>
<comment type="function">
    <text evidence="12">Catalyzes the phosphorylation of ribose at O-5 in a reaction requiring ATP and magnesium. The resulting D-ribose-5-phosphate can then be used either for sythesis of nucleotides, histidine, and tryptophan, or as a component of the pentose phosphate pathway.</text>
</comment>
<dbReference type="GO" id="GO:0005524">
    <property type="term" value="F:ATP binding"/>
    <property type="evidence" value="ECO:0007669"/>
    <property type="project" value="UniProtKB-UniRule"/>
</dbReference>
<dbReference type="SUPFAM" id="SSF53613">
    <property type="entry name" value="Ribokinase-like"/>
    <property type="match status" value="1"/>
</dbReference>
<feature type="binding site" evidence="12">
    <location>
        <begin position="39"/>
        <end position="43"/>
    </location>
    <ligand>
        <name>substrate</name>
    </ligand>
</feature>
<keyword evidence="12" id="KW-0963">Cytoplasm</keyword>
<feature type="binding site" evidence="12">
    <location>
        <position position="283"/>
    </location>
    <ligand>
        <name>K(+)</name>
        <dbReference type="ChEBI" id="CHEBI:29103"/>
    </ligand>
</feature>
<dbReference type="InterPro" id="IPR011611">
    <property type="entry name" value="PfkB_dom"/>
</dbReference>
<name>A0AAW5JTK6_9FIRM</name>
<evidence type="ECO:0000256" key="4">
    <source>
        <dbReference type="ARBA" id="ARBA00022679"/>
    </source>
</evidence>
<feature type="binding site" evidence="12">
    <location>
        <position position="253"/>
    </location>
    <ligand>
        <name>substrate</name>
    </ligand>
</feature>
<evidence type="ECO:0000256" key="10">
    <source>
        <dbReference type="ARBA" id="ARBA00022958"/>
    </source>
</evidence>
<evidence type="ECO:0000313" key="14">
    <source>
        <dbReference type="EMBL" id="MCQ4771811.1"/>
    </source>
</evidence>
<evidence type="ECO:0000256" key="8">
    <source>
        <dbReference type="ARBA" id="ARBA00022840"/>
    </source>
</evidence>
<evidence type="ECO:0000256" key="7">
    <source>
        <dbReference type="ARBA" id="ARBA00022777"/>
    </source>
</evidence>
<dbReference type="HAMAP" id="MF_01987">
    <property type="entry name" value="Ribokinase"/>
    <property type="match status" value="1"/>
</dbReference>
<evidence type="ECO:0000259" key="13">
    <source>
        <dbReference type="Pfam" id="PF00294"/>
    </source>
</evidence>
<comment type="catalytic activity">
    <reaction evidence="12">
        <text>D-ribose + ATP = D-ribose 5-phosphate + ADP + H(+)</text>
        <dbReference type="Rhea" id="RHEA:13697"/>
        <dbReference type="ChEBI" id="CHEBI:15378"/>
        <dbReference type="ChEBI" id="CHEBI:30616"/>
        <dbReference type="ChEBI" id="CHEBI:47013"/>
        <dbReference type="ChEBI" id="CHEBI:78346"/>
        <dbReference type="ChEBI" id="CHEBI:456216"/>
        <dbReference type="EC" id="2.7.1.15"/>
    </reaction>
</comment>
<dbReference type="EMBL" id="JANFYS010000056">
    <property type="protein sequence ID" value="MCQ4771811.1"/>
    <property type="molecule type" value="Genomic_DNA"/>
</dbReference>
<dbReference type="PANTHER" id="PTHR10584:SF166">
    <property type="entry name" value="RIBOKINASE"/>
    <property type="match status" value="1"/>
</dbReference>
<feature type="binding site" evidence="12">
    <location>
        <position position="185"/>
    </location>
    <ligand>
        <name>ATP</name>
        <dbReference type="ChEBI" id="CHEBI:30616"/>
    </ligand>
</feature>
<evidence type="ECO:0000256" key="2">
    <source>
        <dbReference type="ARBA" id="ARBA00012035"/>
    </source>
</evidence>
<comment type="subcellular location">
    <subcellularLocation>
        <location evidence="12">Cytoplasm</location>
    </subcellularLocation>
</comment>
<evidence type="ECO:0000256" key="3">
    <source>
        <dbReference type="ARBA" id="ARBA00016943"/>
    </source>
</evidence>
<keyword evidence="10 12" id="KW-0630">Potassium</keyword>
<dbReference type="EC" id="2.7.1.15" evidence="2 12"/>
<feature type="binding site" evidence="12">
    <location>
        <begin position="11"/>
        <end position="13"/>
    </location>
    <ligand>
        <name>substrate</name>
    </ligand>
</feature>
<dbReference type="InterPro" id="IPR002139">
    <property type="entry name" value="Ribo/fructo_kinase"/>
</dbReference>
<sequence>MKKILVIGSLNMDTVIETPYIPQSGETLAGKSIALVPGGKGANQAYTVGKLGGDVSMIGAVADDSIGTALKANLESVGVNISGISTLPGTTTGQAFITVDDNGANSIILIAGANGLVSREMIDQHRNLVQACDIVMMQLEIDWNVVAYAKDLAVSMGKTVLIDPAPALPGLPDSFWQGVDYIKPNETELEILTGGPLNCQADLKAAAGEMFSKGVRNVMVSLGGDGCLLMNREGMHFYPAKKVHAVDTTAAGDCFMGAFALALSRGADVAEAITYGQKASAIAVTRKGAQSSIPNPEEIQS</sequence>
<dbReference type="CDD" id="cd01174">
    <property type="entry name" value="ribokinase"/>
    <property type="match status" value="1"/>
</dbReference>
<evidence type="ECO:0000256" key="9">
    <source>
        <dbReference type="ARBA" id="ARBA00022842"/>
    </source>
</evidence>
<comment type="similarity">
    <text evidence="1">Belongs to the carbohydrate kinase pfkB family.</text>
</comment>
<dbReference type="RefSeq" id="WP_256304867.1">
    <property type="nucleotide sequence ID" value="NZ_JANFYS010000056.1"/>
</dbReference>
<dbReference type="GO" id="GO:0046872">
    <property type="term" value="F:metal ion binding"/>
    <property type="evidence" value="ECO:0007669"/>
    <property type="project" value="UniProtKB-KW"/>
</dbReference>
<reference evidence="14" key="1">
    <citation type="submission" date="2022-06" db="EMBL/GenBank/DDBJ databases">
        <title>Isolation of gut microbiota from human fecal samples.</title>
        <authorList>
            <person name="Pamer E.G."/>
            <person name="Barat B."/>
            <person name="Waligurski E."/>
            <person name="Medina S."/>
            <person name="Paddock L."/>
            <person name="Mostad J."/>
        </authorList>
    </citation>
    <scope>NUCLEOTIDE SEQUENCE</scope>
    <source>
        <strain evidence="14">DFI.9.91</strain>
    </source>
</reference>
<dbReference type="AlphaFoldDB" id="A0AAW5JTK6"/>
<comment type="similarity">
    <text evidence="12">Belongs to the carbohydrate kinase PfkB family. Ribokinase subfamily.</text>
</comment>
<feature type="domain" description="Carbohydrate kinase PfkB" evidence="13">
    <location>
        <begin position="1"/>
        <end position="295"/>
    </location>
</feature>
<comment type="caution">
    <text evidence="12">Lacks conserved residue(s) required for the propagation of feature annotation.</text>
</comment>
<dbReference type="InterPro" id="IPR011877">
    <property type="entry name" value="Ribokinase"/>
</dbReference>
<gene>
    <name evidence="12 14" type="primary">rbsK</name>
    <name evidence="14" type="ORF">NE579_15340</name>
</gene>
<dbReference type="NCBIfam" id="TIGR02152">
    <property type="entry name" value="D_ribokin_bact"/>
    <property type="match status" value="1"/>
</dbReference>
<feature type="binding site" evidence="12">
    <location>
        <position position="288"/>
    </location>
    <ligand>
        <name>K(+)</name>
        <dbReference type="ChEBI" id="CHEBI:29103"/>
    </ligand>
</feature>
<protein>
    <recommendedName>
        <fullName evidence="3 12">Ribokinase</fullName>
        <shortName evidence="12">RK</shortName>
        <ecNumber evidence="2 12">2.7.1.15</ecNumber>
    </recommendedName>
</protein>
<feature type="binding site" evidence="12">
    <location>
        <begin position="221"/>
        <end position="226"/>
    </location>
    <ligand>
        <name>ATP</name>
        <dbReference type="ChEBI" id="CHEBI:30616"/>
    </ligand>
</feature>
<dbReference type="GO" id="GO:0005829">
    <property type="term" value="C:cytosol"/>
    <property type="evidence" value="ECO:0007669"/>
    <property type="project" value="TreeGrafter"/>
</dbReference>
<keyword evidence="5 12" id="KW-0479">Metal-binding</keyword>
<feature type="binding site" evidence="12">
    <location>
        <position position="292"/>
    </location>
    <ligand>
        <name>K(+)</name>
        <dbReference type="ChEBI" id="CHEBI:29103"/>
    </ligand>
</feature>
<organism evidence="14 15">
    <name type="scientific">Intestinimonas massiliensis</name>
    <name type="common">ex Afouda et al. 2020</name>
    <dbReference type="NCBI Taxonomy" id="1673721"/>
    <lineage>
        <taxon>Bacteria</taxon>
        <taxon>Bacillati</taxon>
        <taxon>Bacillota</taxon>
        <taxon>Clostridia</taxon>
        <taxon>Eubacteriales</taxon>
        <taxon>Intestinimonas</taxon>
    </lineage>
</organism>
<keyword evidence="11 12" id="KW-0119">Carbohydrate metabolism</keyword>
<dbReference type="GO" id="GO:0004747">
    <property type="term" value="F:ribokinase activity"/>
    <property type="evidence" value="ECO:0007669"/>
    <property type="project" value="UniProtKB-UniRule"/>
</dbReference>
<dbReference type="Pfam" id="PF00294">
    <property type="entry name" value="PfkB"/>
    <property type="match status" value="1"/>
</dbReference>
<proteinExistence type="inferred from homology"/>
<evidence type="ECO:0000256" key="1">
    <source>
        <dbReference type="ARBA" id="ARBA00005380"/>
    </source>
</evidence>
<evidence type="ECO:0000256" key="12">
    <source>
        <dbReference type="HAMAP-Rule" id="MF_01987"/>
    </source>
</evidence>